<dbReference type="GO" id="GO:0006952">
    <property type="term" value="P:defense response"/>
    <property type="evidence" value="ECO:0007669"/>
    <property type="project" value="InterPro"/>
</dbReference>
<name>A0A7C9EKY2_OPUST</name>
<dbReference type="PANTHER" id="PTHR31213:SF157">
    <property type="entry name" value="MAJOR ALLERGEN MAL D 1-LIKE"/>
    <property type="match status" value="1"/>
</dbReference>
<dbReference type="GO" id="GO:0038023">
    <property type="term" value="F:signaling receptor activity"/>
    <property type="evidence" value="ECO:0007669"/>
    <property type="project" value="InterPro"/>
</dbReference>
<evidence type="ECO:0000313" key="3">
    <source>
        <dbReference type="EMBL" id="MBA4671122.1"/>
    </source>
</evidence>
<dbReference type="GO" id="GO:0004864">
    <property type="term" value="F:protein phosphatase inhibitor activity"/>
    <property type="evidence" value="ECO:0007669"/>
    <property type="project" value="InterPro"/>
</dbReference>
<dbReference type="AlphaFoldDB" id="A0A7C9EKY2"/>
<reference evidence="3" key="2">
    <citation type="submission" date="2020-07" db="EMBL/GenBank/DDBJ databases">
        <authorList>
            <person name="Vera ALvarez R."/>
            <person name="Arias-Moreno D.M."/>
            <person name="Jimenez-Jacinto V."/>
            <person name="Jimenez-Bremont J.F."/>
            <person name="Swaminathan K."/>
            <person name="Moose S.P."/>
            <person name="Guerrero-Gonzalez M.L."/>
            <person name="Marino-Ramirez L."/>
            <person name="Landsman D."/>
            <person name="Rodriguez-Kessler M."/>
            <person name="Delgado-Sanchez P."/>
        </authorList>
    </citation>
    <scope>NUCLEOTIDE SEQUENCE</scope>
    <source>
        <tissue evidence="3">Cladode</tissue>
    </source>
</reference>
<dbReference type="InterPro" id="IPR050279">
    <property type="entry name" value="Plant_def-hormone_signal"/>
</dbReference>
<feature type="domain" description="Bet v I/Major latex protein" evidence="2">
    <location>
        <begin position="1"/>
        <end position="155"/>
    </location>
</feature>
<reference evidence="3" key="1">
    <citation type="journal article" date="2013" name="J. Plant Res.">
        <title>Effect of fungi and light on seed germination of three Opuntia species from semiarid lands of central Mexico.</title>
        <authorList>
            <person name="Delgado-Sanchez P."/>
            <person name="Jimenez-Bremont J.F."/>
            <person name="Guerrero-Gonzalez Mde L."/>
            <person name="Flores J."/>
        </authorList>
    </citation>
    <scope>NUCLEOTIDE SEQUENCE</scope>
    <source>
        <tissue evidence="3">Cladode</tissue>
    </source>
</reference>
<evidence type="ECO:0000259" key="2">
    <source>
        <dbReference type="Pfam" id="PF00407"/>
    </source>
</evidence>
<dbReference type="GO" id="GO:0005737">
    <property type="term" value="C:cytoplasm"/>
    <property type="evidence" value="ECO:0007669"/>
    <property type="project" value="TreeGrafter"/>
</dbReference>
<dbReference type="InterPro" id="IPR024949">
    <property type="entry name" value="Bet_v_I_allergen"/>
</dbReference>
<dbReference type="FunFam" id="3.30.530.20:FF:000007">
    <property type="entry name" value="Major pollen allergen Bet v 1-A"/>
    <property type="match status" value="1"/>
</dbReference>
<dbReference type="Pfam" id="PF00407">
    <property type="entry name" value="Bet_v_1"/>
    <property type="match status" value="1"/>
</dbReference>
<dbReference type="InterPro" id="IPR000916">
    <property type="entry name" value="Bet_v_I/MLP"/>
</dbReference>
<dbReference type="GO" id="GO:0010427">
    <property type="term" value="F:abscisic acid binding"/>
    <property type="evidence" value="ECO:0007669"/>
    <property type="project" value="InterPro"/>
</dbReference>
<sequence length="160" mass="18078">MGVQTYTLAEITTPITPKRMFQALQIDNHNFAKNLPKFVKSIEFVQGDSTVVGCIKQINMPDGSPVKYLKNRMDEIDFDKYYVKYTTIEGDALGDTLECIVYENKFEPSSAGCCFTVIGHYHTKGDVKVNEQDIAYTKEAIKENVKAVEDYLLANPQVYA</sequence>
<dbReference type="PANTHER" id="PTHR31213">
    <property type="entry name" value="OS08G0374000 PROTEIN-RELATED"/>
    <property type="match status" value="1"/>
</dbReference>
<organism evidence="3">
    <name type="scientific">Opuntia streptacantha</name>
    <name type="common">Prickly pear cactus</name>
    <name type="synonym">Opuntia cardona</name>
    <dbReference type="NCBI Taxonomy" id="393608"/>
    <lineage>
        <taxon>Eukaryota</taxon>
        <taxon>Viridiplantae</taxon>
        <taxon>Streptophyta</taxon>
        <taxon>Embryophyta</taxon>
        <taxon>Tracheophyta</taxon>
        <taxon>Spermatophyta</taxon>
        <taxon>Magnoliopsida</taxon>
        <taxon>eudicotyledons</taxon>
        <taxon>Gunneridae</taxon>
        <taxon>Pentapetalae</taxon>
        <taxon>Caryophyllales</taxon>
        <taxon>Cactineae</taxon>
        <taxon>Cactaceae</taxon>
        <taxon>Opuntioideae</taxon>
        <taxon>Opuntia</taxon>
    </lineage>
</organism>
<dbReference type="PRINTS" id="PR00634">
    <property type="entry name" value="BETALLERGEN"/>
</dbReference>
<dbReference type="EMBL" id="GISG01249781">
    <property type="protein sequence ID" value="MBA4671122.1"/>
    <property type="molecule type" value="Transcribed_RNA"/>
</dbReference>
<dbReference type="GO" id="GO:0009738">
    <property type="term" value="P:abscisic acid-activated signaling pathway"/>
    <property type="evidence" value="ECO:0007669"/>
    <property type="project" value="InterPro"/>
</dbReference>
<dbReference type="GO" id="GO:0005634">
    <property type="term" value="C:nucleus"/>
    <property type="evidence" value="ECO:0007669"/>
    <property type="project" value="TreeGrafter"/>
</dbReference>
<protein>
    <recommendedName>
        <fullName evidence="2">Bet v I/Major latex protein domain-containing protein</fullName>
    </recommendedName>
</protein>
<dbReference type="CDD" id="cd07816">
    <property type="entry name" value="Bet_v1-like"/>
    <property type="match status" value="1"/>
</dbReference>
<dbReference type="Gene3D" id="3.30.530.20">
    <property type="match status" value="1"/>
</dbReference>
<comment type="similarity">
    <text evidence="1">Belongs to the BetVI family.</text>
</comment>
<dbReference type="InterPro" id="IPR023393">
    <property type="entry name" value="START-like_dom_sf"/>
</dbReference>
<dbReference type="SUPFAM" id="SSF55961">
    <property type="entry name" value="Bet v1-like"/>
    <property type="match status" value="1"/>
</dbReference>
<accession>A0A7C9EKY2</accession>
<proteinExistence type="inferred from homology"/>
<evidence type="ECO:0000256" key="1">
    <source>
        <dbReference type="ARBA" id="ARBA00009744"/>
    </source>
</evidence>